<evidence type="ECO:0000313" key="3">
    <source>
        <dbReference type="Proteomes" id="UP000562492"/>
    </source>
</evidence>
<dbReference type="PROSITE" id="PS51318">
    <property type="entry name" value="TAT"/>
    <property type="match status" value="1"/>
</dbReference>
<feature type="chain" id="PRO_5045399889" description="Lipoprotein" evidence="1">
    <location>
        <begin position="26"/>
        <end position="322"/>
    </location>
</feature>
<keyword evidence="3" id="KW-1185">Reference proteome</keyword>
<protein>
    <recommendedName>
        <fullName evidence="4">Lipoprotein</fullName>
    </recommendedName>
</protein>
<dbReference type="EMBL" id="JACHKZ010000019">
    <property type="protein sequence ID" value="MBB6578821.1"/>
    <property type="molecule type" value="Genomic_DNA"/>
</dbReference>
<reference evidence="2 3" key="1">
    <citation type="submission" date="2020-08" db="EMBL/GenBank/DDBJ databases">
        <title>Functional genomics of gut bacteria from endangered species of beetles.</title>
        <authorList>
            <person name="Carlos-Shanley C."/>
        </authorList>
    </citation>
    <scope>NUCLEOTIDE SEQUENCE [LARGE SCALE GENOMIC DNA]</scope>
    <source>
        <strain evidence="2 3">S00124</strain>
    </source>
</reference>
<proteinExistence type="predicted"/>
<name>A0ABR6RI28_9BURK</name>
<gene>
    <name evidence="2" type="ORF">HNP33_002923</name>
</gene>
<sequence length="322" mass="34503">MHTQPSTRRRWLAWSSSVFLLPALAACQKQGAASQAVAQTGSALMPDLASDQFFTLPRKTGDGSESAPPLCLGLPVVLALTAQPALAVVPDWGLDMQASRLRDRLWLAALAELGVADPQATSPVSAAARLQARAMSGEPDWAKAVALVLANWPAGTAATVENAQALAEAAWGLYGNVLGVPFQRLGIVAEQMPDGIIRPWRTGEAPLFAEPQLRAEGDRAVVSIAVEYKDVPIAPLLADLRQRFGPPVLQEPHTAAHMQDLPNTVWKRGAEALVLLPRTETAADLHLMDARQLDERKWFATEFGASASDPTAQVQRIRQLAA</sequence>
<evidence type="ECO:0000313" key="2">
    <source>
        <dbReference type="EMBL" id="MBB6578821.1"/>
    </source>
</evidence>
<evidence type="ECO:0008006" key="4">
    <source>
        <dbReference type="Google" id="ProtNLM"/>
    </source>
</evidence>
<keyword evidence="1" id="KW-0732">Signal</keyword>
<organism evidence="2 3">
    <name type="scientific">Comamonas odontotermitis</name>
    <dbReference type="NCBI Taxonomy" id="379895"/>
    <lineage>
        <taxon>Bacteria</taxon>
        <taxon>Pseudomonadati</taxon>
        <taxon>Pseudomonadota</taxon>
        <taxon>Betaproteobacteria</taxon>
        <taxon>Burkholderiales</taxon>
        <taxon>Comamonadaceae</taxon>
        <taxon>Comamonas</taxon>
    </lineage>
</organism>
<evidence type="ECO:0000256" key="1">
    <source>
        <dbReference type="SAM" id="SignalP"/>
    </source>
</evidence>
<dbReference type="RefSeq" id="WP_184709645.1">
    <property type="nucleotide sequence ID" value="NZ_JACHKZ010000019.1"/>
</dbReference>
<comment type="caution">
    <text evidence="2">The sequence shown here is derived from an EMBL/GenBank/DDBJ whole genome shotgun (WGS) entry which is preliminary data.</text>
</comment>
<feature type="signal peptide" evidence="1">
    <location>
        <begin position="1"/>
        <end position="25"/>
    </location>
</feature>
<dbReference type="Proteomes" id="UP000562492">
    <property type="component" value="Unassembled WGS sequence"/>
</dbReference>
<accession>A0ABR6RI28</accession>
<dbReference type="InterPro" id="IPR006311">
    <property type="entry name" value="TAT_signal"/>
</dbReference>